<feature type="compositionally biased region" description="Low complexity" evidence="9">
    <location>
        <begin position="71"/>
        <end position="83"/>
    </location>
</feature>
<dbReference type="InterPro" id="IPR042104">
    <property type="entry name" value="PKS_dehydratase_sf"/>
</dbReference>
<dbReference type="InterPro" id="IPR006162">
    <property type="entry name" value="Ppantetheine_attach_site"/>
</dbReference>
<dbReference type="Pfam" id="PF08659">
    <property type="entry name" value="KR"/>
    <property type="match status" value="2"/>
</dbReference>
<dbReference type="SUPFAM" id="SSF53901">
    <property type="entry name" value="Thiolase-like"/>
    <property type="match status" value="3"/>
</dbReference>
<dbReference type="SUPFAM" id="SSF55048">
    <property type="entry name" value="Probable ACP-binding domain of malonyl-CoA ACP transacylase"/>
    <property type="match status" value="3"/>
</dbReference>
<feature type="domain" description="PKS/mFAS DH" evidence="12">
    <location>
        <begin position="1937"/>
        <end position="2225"/>
    </location>
</feature>
<keyword evidence="14" id="KW-1185">Reference proteome</keyword>
<feature type="region of interest" description="N-terminal hotdog fold" evidence="8">
    <location>
        <begin position="3696"/>
        <end position="3823"/>
    </location>
</feature>
<dbReference type="SUPFAM" id="SSF51735">
    <property type="entry name" value="NAD(P)-binding Rossmann-fold domains"/>
    <property type="match status" value="4"/>
</dbReference>
<proteinExistence type="predicted"/>
<feature type="active site" description="Proton acceptor; for dehydratase activity" evidence="8">
    <location>
        <position position="1969"/>
    </location>
</feature>
<keyword evidence="5" id="KW-0045">Antibiotic biosynthesis</keyword>
<keyword evidence="4" id="KW-0808">Transferase</keyword>
<gene>
    <name evidence="13" type="ORF">RM863_04800</name>
</gene>
<dbReference type="PROSITE" id="PS50075">
    <property type="entry name" value="CARRIER"/>
    <property type="match status" value="3"/>
</dbReference>
<dbReference type="SUPFAM" id="SSF52151">
    <property type="entry name" value="FabD/lysophospholipase-like"/>
    <property type="match status" value="3"/>
</dbReference>
<dbReference type="RefSeq" id="WP_311634221.1">
    <property type="nucleotide sequence ID" value="NZ_JAVRFF010000004.1"/>
</dbReference>
<evidence type="ECO:0000256" key="3">
    <source>
        <dbReference type="ARBA" id="ARBA00022553"/>
    </source>
</evidence>
<dbReference type="InterPro" id="IPR009081">
    <property type="entry name" value="PP-bd_ACP"/>
</dbReference>
<dbReference type="InterPro" id="IPR014031">
    <property type="entry name" value="Ketoacyl_synth_C"/>
</dbReference>
<keyword evidence="3" id="KW-0597">Phosphoprotein</keyword>
<evidence type="ECO:0000256" key="9">
    <source>
        <dbReference type="SAM" id="MobiDB-lite"/>
    </source>
</evidence>
<evidence type="ECO:0000256" key="2">
    <source>
        <dbReference type="ARBA" id="ARBA00022450"/>
    </source>
</evidence>
<sequence length="4629" mass="481391">MTNEQHLGTSAARGEGDQAIAVVGLSCRLPGADGPAAFWELLSTGASAVTAVPEGRWQPVSAEGASQPAVDGSGPADAPSGAGTRRGGFLAHLDTFDAAFFGISPREAVTMDPQQRLVLELAWEALEDAGILPAALAGSRTAVFVGTQRDDYSALLYQHGERAITQHTMAGVNRGVIANRVSYHLGLRGPSMTVDSAQSSSLVAVHLACESLRSGESEAAVVAGVHLNILAESAASAERFGGLSPDGTIYAFDARANGFVRGEGGGAVILKPLARAVADGDRVHGVILASAVNNDGATPGLTVPDRASQEQVLRRAYEKAAVDPAAVQYVELHGTGTPVGDPIEAAALGAVLGSGRDPERPLRVGSVKTNIGHLEGAAGIAGLIKALLALSHRTIPASLNFETPNPRIPLAELGLRVQSAPSDWPEPDRTLLAGVSSFGMGGTNAHVVLAEHPAPAPRPAPARTPRSRSAAAPGPATLPPSAPATDPAPVLWVVTGRDAAALRDQAARLHAAVTADATLDPADVGLTLAAHRTVFDHRAVVLGGDRGTLLDGLAALAASGTGAGVARPGRPAVVFTGQGSQRVGMGRELRAAFPVFAEAFDEVCAHLDPLLDRPLSEVIESGDGLDDTGFTQPAIFAVEVALYRLVSSWGVVPSQVAGHSIGEVAAAHAAGVLSLGDAARLVAARGRLMQALPPGGVMAAVRADEDEVAKLLADEPLAAIAAVNGPLSTVVSGDEDAVERIIARLCAQGRNVRRLTVSHAFHSPLMDPMLEDFRRAVTDLTFHEPTLPAVSTVTGRPVGPGEWSSPEYWVGQIRRPVRYLDAVRTLKSAGVPTLLELGPAAVCSPMAVECLDDTDAMAPVATLRAGRPEPHALLIGVAAAFVRGAEVDWAAVPTVGDGRRVTLPTYAFQRERHWITGPARPAASLPEAPTTAAATPAVPAALAAAADLTDLPGLVTDRIAAVLEYPADRRVEPHASFRELGFDSLMSVELRDTLAAATGLRLPSGLLFDRPTPAALIDHLTTLLEGSGAEATAPVLRAETSTEPIAIVGMACRYPGGIASPEDLWRLLADGGDAISGFPTDRGWDEELFDRDAGRNGKSSVREGGFLYDAPLFDNTLFGISPREALAMDPQQRLLLETAWEALERAGLDADTLRGSRTGVFVGATALDYGPRMHQAPDTVEGHVLTGTAPSVMSGRIAYQFGFVGPAVTIDTACSSSLVALHLAVRSLRSGETGLALVGGATVMSSPGMFVEFSRQRGLAADGRSKSFAAGADGTSWAEGVGLLVVERLSDALKNGHPVLATIRGSAVNQDGASNGLTAPSGPSQEHVIRQALADAGLDPADVDAVEAHGTGTRLGDPIEAEALIATYGRDRAHPLQVGSLKSNIGHTQAAAGVGGVIKMVQAMRHGVLPRTLHVDAPTPFVDWDSGSVELLTRETEWPDTGRPRRSAVSSFGISGTNAHLIVEHDPATEPAPPAGPERPEPTAPAPWLITARDDAALRAQAARLRDHLRTTEAHPADIGHALATTRARLDRRAVVLGTGRDTFLAGLDALASGTDAPHLVTGDVAGTGRTAVLFTGQGAQRARMGSELYASSPVFAAALDEVCAALDPHLRRPLRAVLSAPADSDDGALLHRTAYTQPALFAVGTALFRVLEHHGLTPAFLAGHSIGEVTAAHVAGVLSLDDAALLVAARGRLMESARSGGAMIAIEAEEAELADDLARHAAALAVAAVNGPTSLVISGDQDAAEEVAAHWRARGRRTRRLQVSHAFHSPHMDDVLAEFRAVAEGLTFHPPRIPIVSTVTGETAGADTLTSPDHWAGQIRGTVRFMDAARTLQRHGATVFIEAGPDAVLTSMVRDSLSGEPAAVPLMRAGRPEPQTLTTALATALTRGAPLDAASFFPDAHRVDLPTYAFQRARHWLPAGSGGTDARGLGLDPADHPLLTTAVDLAGRADRLLTGRVSASEHSWLADHVIGGTALLPGTAFLELALTAGGLLEAERVEELTLEAPLVLPARGAARLQVSVDAPDAAGTRSFTVFARRDGDPGDDRTWTRHASGVLGGTGEPVTAGTQEVWPPEGATAQPLDAVYDRLADLGYHYGPAFQGLKALWHRDGDLYAEVSLPAEQHPDADRFTAHPALLDAVLHPLVLHAAASATPDGTDGTDGSGAIRLPFSWNDTVLHATGATDLRVRISPTGTDTFAVTATDTTGRAVVSVGSLTLRPVPRDRLAPADEGPAALHTVAWTALPLPATAPAAPRIAEAPHGELPHGRAAGEADLDAVLVHVDRLLTEDPGRDEVTTAHETLAAVLSLTQRFLSDERYDDTRLVLVTRGAVAVERGEGVAGLASAPVWGLGRAAQSEHPGRLVLLDLDPDDGTESAAAETLVAAALATGEPQLAVRAGRMTVPRIVRDPATGPRTAPPLDPEKTVLVTGGTGGLGALFARHLVERHGVRRLLLVSRRGGDAPGAEELAGELRAAGAEVGFAAVDVADRSALAEVVGRFGVGNPLGAVVHAAGVLDDVPFDGLTVERLDGVLRAKVDAAWHLHELTRGSGLDAFVVYSSIAGLLGTAGQANYAAGNAYLDALAAHRRAQGLPGLSLAWGLWDGTHGMGAALGDTDLARWRRMGITPLTPEDGLALFDRALAEGPALRIPAALDLSVPRARADEAPALLRGPGGTRPRRAAARAASGTADGWAARVAAQPPQTRHDTVHDLVRSTVAAVLGHAEAGTLDPRRAFKDLGFDSLAGVELRNRLNAVTGLRLPTTAVFDHPSATALADFLLSRLPGTRHATDRPEPRAAAVADDPIAIVGMACRFPGGVASPEDLWGLVRGGVDAVSEFPSNRGWDLEGLYDPDPDRAGTSYSRHGGFLHDADLFDREFFGMSPREAMATDPQQRLLLETAWELVESAGLDPGALRGSRTGVFTGAMYDDYASRLSASPAEYEGFLLAGNLSSVVSGRLSYTFGFEGPAVTVDTACSSSLVALHLAANALRAGECDLALAGGVTVMSTPVAFVEFARQKGLAPDGRCKSFSADADGTGWSEGVGLLLVERLSDARRNGHRVLAVVRGSAVNQDGASNGLTAPNGPAQERVIRGALASAGLSPSDVDAVEAHGTGTRLGDPIEAQALLATYGQERERPLLLGSLKSNIGHAQAAAGVGGVIKMVQAMRHGVLPRTLHAEERSPYVDWDSGAVELLTRETPWPRTDRPRRSAVSSFGISGTNAHVILEQGPDLDTAPTEDEPTPPAALPVAPFLVSARGPRALKAQAARLAAHLDAHPDTRLGDLGHSLATTRALHSHAAAVLADDRDALRTALTALADDEPSPAVVHADRTPRGRTAFLLTGQGSQRPGMSRGLYASSPVFAAALDEVAAHLDPFLERPLKDVIFAAEDSADSALLDLTAYTQVALFAVETALFRLAEHHGLTPDYLIGHSIGEVTAAHLSGVLDLPDACRLVSERGRLMQAAREGGAMAAIEATEEEVRATLAGHGDSVGVAAVNAPRSTVISGDASAVDVLTALWAERGSRTKRLTVSHAFHSSHMDEVLAEFRAVAEGLTFRPPRIPIVSNVTGELATTEQLTSPDYWVAQIRGTVRFLDGVRLLAAEGVTEWLELGPDGVLTTLVMDALPTGTGALAPALRRGRDDDQVFAAALGLLAARGADLAWDAVFPGARAVDLPGYAFQHQRYWIQDPATPDRDAAGLGLTATGHPLLGAAVSLADRDEHVITGRLSVRTHPWLADHAVGGVVLLPGTGLLDLVLQAGEQLGTPGVDDLTLAEPLILPGHGAVQVQLVAGATDNGGGRPVRVYSRPTGAAGDDDGAWTLHAEGRLGTAADRPPTDDLTDWPPPGAVETDLTGVYERLAEHGYAYGPAFRNLRGLWTTETGLYAEVALDEERRAEAARFVLDPALLDAALHPLLPGVTGDEGRSLLPFAWSGVTVETRGATTLRVRLARQDGDGASPTVRLTVADGTGTPVAAVDALTLRPLSAGALRASGAADGLLRLDWIPLPDTPDGTADPAGWIVLGDETSVVPALLDAPARVRPDVAALVRDLDRGEPAPSGVLLTVSARPAVGEELPAVLRDATHRVLTDVQTLLAEPRLADARLAVVTRGAVATGPEEDVTDLAHAPVWGLLRSAQTENPGRIVLLDTDGTADATLPALAAHRHEPQIAVRAARPLVPRMVRARPAAQTATTQGEDTPRWDRGTVLVTGATGALGTVVARHLVERHGVRRLLLVSRRGGDAPGAGELAGELRAAGAEVGFAAVDVADRSALAEVVGRFGVGNPLGAVVHAAGVLDDVPFDGLTVERLDGVLRAKVDAAWHLHELTRGSGLDAFVVYSSIAGLLGTAGQANYAAGNAYLDALAAHRRAQGLPGLSLAWGLWAGTDSIAGHLGDADLRRLARSGLLPLAADDAMDLFDAAPATGEAVLGVSRLDIAGLRASGAPVPPLLRALVPATAPRGSTATASANDDGGEALARRLAPMTAVERERTLTALVSARVASVLGHHSAEIDADSAFTELGFDSLTGVELRNHLNAATGLRLPTTTVFDHPTPRALAAHLLTRLVAETPQGEPVLTELSRLRSAIEESASDAATYQRITAQLRDLLDAADLAHGALRTDGTADDPDGLLETASDEELFALVDELD</sequence>
<dbReference type="Gene3D" id="3.40.50.720">
    <property type="entry name" value="NAD(P)-binding Rossmann-like Domain"/>
    <property type="match status" value="2"/>
</dbReference>
<feature type="domain" description="PKS/mFAS DH" evidence="12">
    <location>
        <begin position="3696"/>
        <end position="3978"/>
    </location>
</feature>
<dbReference type="InterPro" id="IPR036736">
    <property type="entry name" value="ACP-like_sf"/>
</dbReference>
<dbReference type="SMART" id="SM00825">
    <property type="entry name" value="PKS_KS"/>
    <property type="match status" value="3"/>
</dbReference>
<protein>
    <submittedName>
        <fullName evidence="13">SDR family NAD(P)-dependent oxidoreductase</fullName>
    </submittedName>
</protein>
<evidence type="ECO:0000256" key="7">
    <source>
        <dbReference type="ARBA" id="ARBA00023315"/>
    </source>
</evidence>
<dbReference type="InterPro" id="IPR014043">
    <property type="entry name" value="Acyl_transferase_dom"/>
</dbReference>
<dbReference type="PANTHER" id="PTHR43775:SF51">
    <property type="entry name" value="INACTIVE PHENOLPHTHIOCEROL SYNTHESIS POLYKETIDE SYNTHASE TYPE I PKS1-RELATED"/>
    <property type="match status" value="1"/>
</dbReference>
<feature type="region of interest" description="N-terminal hotdog fold" evidence="8">
    <location>
        <begin position="1937"/>
        <end position="2063"/>
    </location>
</feature>
<evidence type="ECO:0000313" key="13">
    <source>
        <dbReference type="EMBL" id="MDT0471447.1"/>
    </source>
</evidence>
<dbReference type="InterPro" id="IPR016039">
    <property type="entry name" value="Thiolase-like"/>
</dbReference>
<dbReference type="EMBL" id="JAVRFF010000004">
    <property type="protein sequence ID" value="MDT0471447.1"/>
    <property type="molecule type" value="Genomic_DNA"/>
</dbReference>
<dbReference type="InterPro" id="IPR016036">
    <property type="entry name" value="Malonyl_transacylase_ACP-bd"/>
</dbReference>
<keyword evidence="7" id="KW-0012">Acyltransferase</keyword>
<dbReference type="CDD" id="cd08956">
    <property type="entry name" value="KR_3_FAS_SDR_x"/>
    <property type="match status" value="2"/>
</dbReference>
<dbReference type="PROSITE" id="PS52004">
    <property type="entry name" value="KS3_2"/>
    <property type="match status" value="3"/>
</dbReference>
<dbReference type="SMART" id="SM00827">
    <property type="entry name" value="PKS_AT"/>
    <property type="match status" value="3"/>
</dbReference>
<feature type="active site" description="Proton donor; for dehydratase activity" evidence="8">
    <location>
        <position position="2137"/>
    </location>
</feature>
<evidence type="ECO:0000259" key="12">
    <source>
        <dbReference type="PROSITE" id="PS52019"/>
    </source>
</evidence>
<dbReference type="PANTHER" id="PTHR43775">
    <property type="entry name" value="FATTY ACID SYNTHASE"/>
    <property type="match status" value="1"/>
</dbReference>
<dbReference type="SUPFAM" id="SSF47336">
    <property type="entry name" value="ACP-like"/>
    <property type="match status" value="3"/>
</dbReference>
<dbReference type="PROSITE" id="PS52019">
    <property type="entry name" value="PKS_MFAS_DH"/>
    <property type="match status" value="2"/>
</dbReference>
<feature type="domain" description="Ketosynthase family 3 (KS3)" evidence="11">
    <location>
        <begin position="1042"/>
        <end position="1465"/>
    </location>
</feature>
<accession>A0ABU2UEY5</accession>
<dbReference type="Pfam" id="PF00550">
    <property type="entry name" value="PP-binding"/>
    <property type="match status" value="3"/>
</dbReference>
<keyword evidence="6" id="KW-0511">Multifunctional enzyme</keyword>
<dbReference type="SMART" id="SM00826">
    <property type="entry name" value="PKS_DH"/>
    <property type="match status" value="2"/>
</dbReference>
<feature type="region of interest" description="C-terminal hotdog fold" evidence="8">
    <location>
        <begin position="2076"/>
        <end position="2225"/>
    </location>
</feature>
<feature type="region of interest" description="C-terminal hotdog fold" evidence="8">
    <location>
        <begin position="3836"/>
        <end position="3978"/>
    </location>
</feature>
<dbReference type="Pfam" id="PF00698">
    <property type="entry name" value="Acyl_transf_1"/>
    <property type="match status" value="3"/>
</dbReference>
<dbReference type="Gene3D" id="3.40.47.10">
    <property type="match status" value="3"/>
</dbReference>
<dbReference type="InterPro" id="IPR057326">
    <property type="entry name" value="KR_dom"/>
</dbReference>
<evidence type="ECO:0000256" key="1">
    <source>
        <dbReference type="ARBA" id="ARBA00004792"/>
    </source>
</evidence>
<dbReference type="InterPro" id="IPR049552">
    <property type="entry name" value="PKS_DH_N"/>
</dbReference>
<dbReference type="InterPro" id="IPR049551">
    <property type="entry name" value="PKS_DH_C"/>
</dbReference>
<feature type="compositionally biased region" description="Pro residues" evidence="9">
    <location>
        <begin position="1470"/>
        <end position="1485"/>
    </location>
</feature>
<dbReference type="InterPro" id="IPR014030">
    <property type="entry name" value="Ketoacyl_synth_N"/>
</dbReference>
<evidence type="ECO:0000256" key="8">
    <source>
        <dbReference type="PROSITE-ProRule" id="PRU01363"/>
    </source>
</evidence>
<reference evidence="13" key="1">
    <citation type="submission" date="2024-05" db="EMBL/GenBank/DDBJ databases">
        <title>30 novel species of actinomycetes from the DSMZ collection.</title>
        <authorList>
            <person name="Nouioui I."/>
        </authorList>
    </citation>
    <scope>NUCLEOTIDE SEQUENCE</scope>
    <source>
        <strain evidence="13">DSM 41014</strain>
    </source>
</reference>
<feature type="compositionally biased region" description="Low complexity" evidence="9">
    <location>
        <begin position="463"/>
        <end position="475"/>
    </location>
</feature>
<feature type="domain" description="Ketosynthase family 3 (KS3)" evidence="11">
    <location>
        <begin position="2796"/>
        <end position="3220"/>
    </location>
</feature>
<feature type="domain" description="Ketosynthase family 3 (KS3)" evidence="11">
    <location>
        <begin position="17"/>
        <end position="451"/>
    </location>
</feature>
<dbReference type="Proteomes" id="UP001180489">
    <property type="component" value="Unassembled WGS sequence"/>
</dbReference>
<feature type="domain" description="Carrier" evidence="10">
    <location>
        <begin position="4471"/>
        <end position="4548"/>
    </location>
</feature>
<dbReference type="SMART" id="SM01294">
    <property type="entry name" value="PKS_PP_betabranch"/>
    <property type="match status" value="2"/>
</dbReference>
<dbReference type="InterPro" id="IPR020806">
    <property type="entry name" value="PKS_PP-bd"/>
</dbReference>
<dbReference type="InterPro" id="IPR049900">
    <property type="entry name" value="PKS_mFAS_DH"/>
</dbReference>
<feature type="active site" description="Proton acceptor; for dehydratase activity" evidence="8">
    <location>
        <position position="3728"/>
    </location>
</feature>
<dbReference type="InterPro" id="IPR013968">
    <property type="entry name" value="PKS_KR"/>
</dbReference>
<feature type="domain" description="Carrier" evidence="10">
    <location>
        <begin position="949"/>
        <end position="1024"/>
    </location>
</feature>
<dbReference type="Gene3D" id="3.30.70.3290">
    <property type="match status" value="3"/>
</dbReference>
<dbReference type="SMART" id="SM00823">
    <property type="entry name" value="PKS_PP"/>
    <property type="match status" value="3"/>
</dbReference>
<dbReference type="Pfam" id="PF14765">
    <property type="entry name" value="PS-DH"/>
    <property type="match status" value="2"/>
</dbReference>
<evidence type="ECO:0000259" key="11">
    <source>
        <dbReference type="PROSITE" id="PS52004"/>
    </source>
</evidence>
<dbReference type="Gene3D" id="3.40.366.10">
    <property type="entry name" value="Malonyl-Coenzyme A Acyl Carrier Protein, domain 2"/>
    <property type="match status" value="3"/>
</dbReference>
<evidence type="ECO:0000313" key="14">
    <source>
        <dbReference type="Proteomes" id="UP001180489"/>
    </source>
</evidence>
<dbReference type="CDD" id="cd00833">
    <property type="entry name" value="PKS"/>
    <property type="match status" value="3"/>
</dbReference>
<dbReference type="InterPro" id="IPR020807">
    <property type="entry name" value="PKS_DH"/>
</dbReference>
<comment type="pathway">
    <text evidence="1">Antibiotic biosynthesis.</text>
</comment>
<dbReference type="InterPro" id="IPR018201">
    <property type="entry name" value="Ketoacyl_synth_AS"/>
</dbReference>
<dbReference type="PROSITE" id="PS00012">
    <property type="entry name" value="PHOSPHOPANTETHEINE"/>
    <property type="match status" value="3"/>
</dbReference>
<evidence type="ECO:0000256" key="4">
    <source>
        <dbReference type="ARBA" id="ARBA00022679"/>
    </source>
</evidence>
<evidence type="ECO:0000256" key="5">
    <source>
        <dbReference type="ARBA" id="ARBA00023194"/>
    </source>
</evidence>
<dbReference type="InterPro" id="IPR020841">
    <property type="entry name" value="PKS_Beta-ketoAc_synthase_dom"/>
</dbReference>
<dbReference type="Gene3D" id="3.10.129.110">
    <property type="entry name" value="Polyketide synthase dehydratase"/>
    <property type="match status" value="2"/>
</dbReference>
<keyword evidence="2" id="KW-0596">Phosphopantetheine</keyword>
<dbReference type="Pfam" id="PF02801">
    <property type="entry name" value="Ketoacyl-synt_C"/>
    <property type="match status" value="3"/>
</dbReference>
<dbReference type="InterPro" id="IPR001227">
    <property type="entry name" value="Ac_transferase_dom_sf"/>
</dbReference>
<dbReference type="InterPro" id="IPR055123">
    <property type="entry name" value="SpnB-like_Rossmann"/>
</dbReference>
<feature type="region of interest" description="Disordered" evidence="9">
    <location>
        <begin position="60"/>
        <end position="84"/>
    </location>
</feature>
<name>A0ABU2UEY5_9ACTN</name>
<dbReference type="InterPro" id="IPR050091">
    <property type="entry name" value="PKS_NRPS_Biosynth_Enz"/>
</dbReference>
<dbReference type="Pfam" id="PF21089">
    <property type="entry name" value="PKS_DH_N"/>
    <property type="match status" value="2"/>
</dbReference>
<organism evidence="13 14">
    <name type="scientific">Streptomyces hintoniae</name>
    <dbReference type="NCBI Taxonomy" id="3075521"/>
    <lineage>
        <taxon>Bacteria</taxon>
        <taxon>Bacillati</taxon>
        <taxon>Actinomycetota</taxon>
        <taxon>Actinomycetes</taxon>
        <taxon>Kitasatosporales</taxon>
        <taxon>Streptomycetaceae</taxon>
        <taxon>Streptomyces</taxon>
    </lineage>
</organism>
<feature type="domain" description="Carrier" evidence="10">
    <location>
        <begin position="2702"/>
        <end position="2777"/>
    </location>
</feature>
<feature type="active site" description="Proton donor; for dehydratase activity" evidence="8">
    <location>
        <position position="3897"/>
    </location>
</feature>
<evidence type="ECO:0000259" key="10">
    <source>
        <dbReference type="PROSITE" id="PS50075"/>
    </source>
</evidence>
<feature type="region of interest" description="Disordered" evidence="9">
    <location>
        <begin position="1466"/>
        <end position="1486"/>
    </location>
</feature>
<dbReference type="SMART" id="SM00822">
    <property type="entry name" value="PKS_KR"/>
    <property type="match status" value="2"/>
</dbReference>
<dbReference type="Pfam" id="PF22953">
    <property type="entry name" value="SpnB_Rossmann"/>
    <property type="match status" value="2"/>
</dbReference>
<dbReference type="Pfam" id="PF00109">
    <property type="entry name" value="ketoacyl-synt"/>
    <property type="match status" value="3"/>
</dbReference>
<dbReference type="InterPro" id="IPR032821">
    <property type="entry name" value="PKS_assoc"/>
</dbReference>
<dbReference type="Pfam" id="PF16197">
    <property type="entry name" value="KAsynt_C_assoc"/>
    <property type="match status" value="3"/>
</dbReference>
<dbReference type="InterPro" id="IPR036291">
    <property type="entry name" value="NAD(P)-bd_dom_sf"/>
</dbReference>
<dbReference type="InterPro" id="IPR016035">
    <property type="entry name" value="Acyl_Trfase/lysoPLipase"/>
</dbReference>
<dbReference type="Gene3D" id="1.10.1200.10">
    <property type="entry name" value="ACP-like"/>
    <property type="match status" value="3"/>
</dbReference>
<comment type="caution">
    <text evidence="13">The sequence shown here is derived from an EMBL/GenBank/DDBJ whole genome shotgun (WGS) entry which is preliminary data.</text>
</comment>
<evidence type="ECO:0000256" key="6">
    <source>
        <dbReference type="ARBA" id="ARBA00023268"/>
    </source>
</evidence>
<feature type="region of interest" description="Disordered" evidence="9">
    <location>
        <begin position="453"/>
        <end position="486"/>
    </location>
</feature>
<dbReference type="PROSITE" id="PS00606">
    <property type="entry name" value="KS3_1"/>
    <property type="match status" value="2"/>
</dbReference>